<keyword evidence="2" id="KW-0732">Signal</keyword>
<feature type="domain" description="Tyrosinase copper-binding" evidence="3">
    <location>
        <begin position="144"/>
        <end position="322"/>
    </location>
</feature>
<protein>
    <submittedName>
        <fullName evidence="4">Tyrosinase-like protein</fullName>
    </submittedName>
</protein>
<evidence type="ECO:0000256" key="2">
    <source>
        <dbReference type="SAM" id="SignalP"/>
    </source>
</evidence>
<keyword evidence="1" id="KW-0479">Metal-binding</keyword>
<dbReference type="InterPro" id="IPR008922">
    <property type="entry name" value="Di-copper_centre_dom_sf"/>
</dbReference>
<evidence type="ECO:0000313" key="4">
    <source>
        <dbReference type="EMBL" id="UPP37721.1"/>
    </source>
</evidence>
<sequence length="405" mass="46724">MLTLLLLLGSVACTEAVINSYKFDQWSKCYFGAYDVTNHAESKRCDHIIMTMRKSLMDIYRKDGYDWKEDFDIGLAKAEADWVNSLLYKHSKHRRTKRQATQSGPSKAKPRKEVRMMSLEEWGNFTLAVNSLKYEKIPGSSRNKYDTIANIIRSNPNSTMNGPGFLGFNRAYIELFERALQELIPDITVPYWDSTKDFYMDDPKESVLWTWMFFGDGNGFVHEGPFANWTGENGDRLFREVGENPSSLFTLHGLEAIFARKNHFMITLPQPTDLTKRFTIEGQQNGVHAWVGGQMHMRELSAQDPVFFMHRAFVDYIWNKFIEKSGADPGSDYPTKGGEANNPENTMHYFSQNTNRDGYKLDSLYEDSPQCNSTHKSCGSVWLKCTYFWKPFKKHLCVSVTRGFC</sequence>
<dbReference type="AlphaFoldDB" id="A0A8U0BZL2"/>
<evidence type="ECO:0000256" key="1">
    <source>
        <dbReference type="ARBA" id="ARBA00022723"/>
    </source>
</evidence>
<dbReference type="PANTHER" id="PTHR11474">
    <property type="entry name" value="TYROSINASE FAMILY MEMBER"/>
    <property type="match status" value="1"/>
</dbReference>
<dbReference type="InterPro" id="IPR002227">
    <property type="entry name" value="Tyrosinase_Cu-bd"/>
</dbReference>
<name>A0A8U0BZL2_PINMA</name>
<dbReference type="SUPFAM" id="SSF48056">
    <property type="entry name" value="Di-copper centre-containing domain"/>
    <property type="match status" value="1"/>
</dbReference>
<dbReference type="EMBL" id="OM210027">
    <property type="protein sequence ID" value="UPP37721.1"/>
    <property type="molecule type" value="mRNA"/>
</dbReference>
<dbReference type="Pfam" id="PF00264">
    <property type="entry name" value="Tyrosinase"/>
    <property type="match status" value="1"/>
</dbReference>
<reference evidence="4" key="1">
    <citation type="submission" date="2022-01" db="EMBL/GenBank/DDBJ databases">
        <authorList>
            <person name="Xinwei X."/>
        </authorList>
    </citation>
    <scope>NUCLEOTIDE SEQUENCE</scope>
    <source>
        <tissue evidence="4">Mantle</tissue>
    </source>
</reference>
<dbReference type="PRINTS" id="PR00092">
    <property type="entry name" value="TYROSINASE"/>
</dbReference>
<proteinExistence type="evidence at transcript level"/>
<feature type="signal peptide" evidence="2">
    <location>
        <begin position="1"/>
        <end position="16"/>
    </location>
</feature>
<evidence type="ECO:0000259" key="3">
    <source>
        <dbReference type="Pfam" id="PF00264"/>
    </source>
</evidence>
<dbReference type="InterPro" id="IPR050316">
    <property type="entry name" value="Tyrosinase/Hemocyanin"/>
</dbReference>
<dbReference type="GO" id="GO:0046872">
    <property type="term" value="F:metal ion binding"/>
    <property type="evidence" value="ECO:0007669"/>
    <property type="project" value="UniProtKB-KW"/>
</dbReference>
<organism evidence="4">
    <name type="scientific">Pinctada maxima</name>
    <name type="common">Silver-lipped pearl oyster</name>
    <name type="synonym">White-lipped pearl oyster</name>
    <dbReference type="NCBI Taxonomy" id="104660"/>
    <lineage>
        <taxon>Eukaryota</taxon>
        <taxon>Metazoa</taxon>
        <taxon>Spiralia</taxon>
        <taxon>Lophotrochozoa</taxon>
        <taxon>Mollusca</taxon>
        <taxon>Bivalvia</taxon>
        <taxon>Autobranchia</taxon>
        <taxon>Pteriomorphia</taxon>
        <taxon>Pterioida</taxon>
        <taxon>Pterioidea</taxon>
        <taxon>Pteriidae</taxon>
        <taxon>Pinctada</taxon>
    </lineage>
</organism>
<dbReference type="PANTHER" id="PTHR11474:SF122">
    <property type="entry name" value="TYROSINASE COPPER-BINDING DOMAIN-CONTAINING PROTEIN"/>
    <property type="match status" value="1"/>
</dbReference>
<accession>A0A8U0BZL2</accession>
<feature type="chain" id="PRO_5035919299" evidence="2">
    <location>
        <begin position="17"/>
        <end position="405"/>
    </location>
</feature>
<dbReference type="GO" id="GO:0016491">
    <property type="term" value="F:oxidoreductase activity"/>
    <property type="evidence" value="ECO:0007669"/>
    <property type="project" value="InterPro"/>
</dbReference>
<dbReference type="Gene3D" id="1.10.1280.10">
    <property type="entry name" value="Di-copper center containing domain from catechol oxidase"/>
    <property type="match status" value="1"/>
</dbReference>